<reference evidence="1" key="2">
    <citation type="submission" date="2020-09" db="EMBL/GenBank/DDBJ databases">
        <authorList>
            <person name="Sun Q."/>
            <person name="Zhou Y."/>
        </authorList>
    </citation>
    <scope>NUCLEOTIDE SEQUENCE</scope>
    <source>
        <strain evidence="1">CGMCC 1.6293</strain>
    </source>
</reference>
<organism evidence="1 2">
    <name type="scientific">Pseudooceanicola nanhaiensis</name>
    <dbReference type="NCBI Taxonomy" id="375761"/>
    <lineage>
        <taxon>Bacteria</taxon>
        <taxon>Pseudomonadati</taxon>
        <taxon>Pseudomonadota</taxon>
        <taxon>Alphaproteobacteria</taxon>
        <taxon>Rhodobacterales</taxon>
        <taxon>Paracoccaceae</taxon>
        <taxon>Pseudooceanicola</taxon>
    </lineage>
</organism>
<reference evidence="1" key="1">
    <citation type="journal article" date="2014" name="Int. J. Syst. Evol. Microbiol.">
        <title>Complete genome sequence of Corynebacterium casei LMG S-19264T (=DSM 44701T), isolated from a smear-ripened cheese.</title>
        <authorList>
            <consortium name="US DOE Joint Genome Institute (JGI-PGF)"/>
            <person name="Walter F."/>
            <person name="Albersmeier A."/>
            <person name="Kalinowski J."/>
            <person name="Ruckert C."/>
        </authorList>
    </citation>
    <scope>NUCLEOTIDE SEQUENCE</scope>
    <source>
        <strain evidence="1">CGMCC 1.6293</strain>
    </source>
</reference>
<accession>A0A917SMB3</accession>
<evidence type="ECO:0000313" key="2">
    <source>
        <dbReference type="Proteomes" id="UP000649829"/>
    </source>
</evidence>
<proteinExistence type="predicted"/>
<dbReference type="EMBL" id="BMLF01000001">
    <property type="protein sequence ID" value="GGL85931.1"/>
    <property type="molecule type" value="Genomic_DNA"/>
</dbReference>
<gene>
    <name evidence="1" type="ORF">GCM10011534_04770</name>
</gene>
<dbReference type="Proteomes" id="UP000649829">
    <property type="component" value="Unassembled WGS sequence"/>
</dbReference>
<dbReference type="Pfam" id="PF20102">
    <property type="entry name" value="DUF6492"/>
    <property type="match status" value="1"/>
</dbReference>
<protein>
    <submittedName>
        <fullName evidence="1">Uncharacterized protein</fullName>
    </submittedName>
</protein>
<dbReference type="RefSeq" id="WP_028285425.1">
    <property type="nucleotide sequence ID" value="NZ_JAYMDU010000001.1"/>
</dbReference>
<sequence>MNGAARHNGSGRDLTFVTITFREELELLRLQARSMAAFLPPDMVGEILVVVNDRDEAALGDAVEAMRAEYGALSGRLRVIPATRLFRWNVGPRGPLARLRRVQALHPRLALRSPGTAWRGHGGWKIQQVCKLAIWREVSTPWTVLLDSKIHFMAPVPRSEFFAPDGRPRMICKDLSDARMDWLAPSFAQFGLPPDAAGPRVADGIMPLPVATALLRDVTEAVEAKAGPLQVLFAVHRKGETEAMLITAHCIARHGSLEAVFDTARPLPPVIMRSHDAAWVDAALDAVEQGAVSLALHRAAVARLTQAQRRRLAGLWRDRGLVGDAGDLARIFSVRDGDVPAAEQAA</sequence>
<dbReference type="AlphaFoldDB" id="A0A917SMB3"/>
<keyword evidence="2" id="KW-1185">Reference proteome</keyword>
<dbReference type="InterPro" id="IPR045499">
    <property type="entry name" value="DUF6492"/>
</dbReference>
<evidence type="ECO:0000313" key="1">
    <source>
        <dbReference type="EMBL" id="GGL85931.1"/>
    </source>
</evidence>
<comment type="caution">
    <text evidence="1">The sequence shown here is derived from an EMBL/GenBank/DDBJ whole genome shotgun (WGS) entry which is preliminary data.</text>
</comment>
<name>A0A917SMB3_9RHOB</name>